<sequence>MSDSQTLEFINGNLDLYEFIQVQPNATDQELRTQYRRKALQYHPDKEGGDPDKFNLLSKVYEILVDEQLRNQYNEIRRIRREKHIEQEKLLASTRRFQEDLKQAENQHRYNLNRTGELKDFILKRRLAIDLEKLKEDGLKRRRLQEQGIHKKVEQSAPLYVSFKSLKLPRTYITSLETQKANGSIIVRWKHKPELKDMFNADVLQKIMEIFGPIQSSVILPSQDPKPRYDTGMIQYENDTDANKALCHNYKVSANLWDGTSVRKLASLLRECTLASQNQRASQIIDHSKLPRGFKYVGTNNEIVDSILDKFTLRSLDELS</sequence>
<evidence type="ECO:0000256" key="5">
    <source>
        <dbReference type="ARBA" id="ARBA00023242"/>
    </source>
</evidence>
<dbReference type="PROSITE" id="PS00636">
    <property type="entry name" value="DNAJ_1"/>
    <property type="match status" value="1"/>
</dbReference>
<reference evidence="9" key="1">
    <citation type="submission" date="2016-05" db="EMBL/GenBank/DDBJ databases">
        <title>Comparative genomics of biotechnologically important yeasts.</title>
        <authorList>
            <consortium name="DOE Joint Genome Institute"/>
            <person name="Riley R."/>
            <person name="Haridas S."/>
            <person name="Wolfe K.H."/>
            <person name="Lopes M.R."/>
            <person name="Hittinger C.T."/>
            <person name="Goker M."/>
            <person name="Salamov A."/>
            <person name="Wisecaver J."/>
            <person name="Long T.M."/>
            <person name="Aerts A.L."/>
            <person name="Barry K."/>
            <person name="Choi C."/>
            <person name="Clum A."/>
            <person name="Coughlan A.Y."/>
            <person name="Deshpande S."/>
            <person name="Douglass A.P."/>
            <person name="Hanson S.J."/>
            <person name="Klenk H.-P."/>
            <person name="Labutti K."/>
            <person name="Lapidus A."/>
            <person name="Lindquist E."/>
            <person name="Lipzen A."/>
            <person name="Meier-Kolthoff J.P."/>
            <person name="Ohm R.A."/>
            <person name="Otillar R.P."/>
            <person name="Pangilinan J."/>
            <person name="Peng Y."/>
            <person name="Rokas A."/>
            <person name="Rosa C.A."/>
            <person name="Scheuner C."/>
            <person name="Sibirny A.A."/>
            <person name="Slot J.C."/>
            <person name="Stielow J.B."/>
            <person name="Sun H."/>
            <person name="Kurtzman C.P."/>
            <person name="Blackwell M."/>
            <person name="Grigoriev I.V."/>
            <person name="Jeffries T.W."/>
        </authorList>
    </citation>
    <scope>NUCLEOTIDE SEQUENCE [LARGE SCALE GENOMIC DNA]</scope>
    <source>
        <strain evidence="9">NRRL Y-17324</strain>
    </source>
</reference>
<dbReference type="CDD" id="cd06257">
    <property type="entry name" value="DnaJ"/>
    <property type="match status" value="1"/>
</dbReference>
<dbReference type="Proteomes" id="UP000094285">
    <property type="component" value="Unassembled WGS sequence"/>
</dbReference>
<protein>
    <submittedName>
        <fullName evidence="8">DnaJ-domain-containing protein</fullName>
    </submittedName>
</protein>
<dbReference type="InterPro" id="IPR036869">
    <property type="entry name" value="J_dom_sf"/>
</dbReference>
<dbReference type="PANTHER" id="PTHR44313:SF1">
    <property type="entry name" value="DNAJ HOMOLOG SUBFAMILY C MEMBER 17"/>
    <property type="match status" value="1"/>
</dbReference>
<dbReference type="EMBL" id="KV453915">
    <property type="protein sequence ID" value="ODV77233.1"/>
    <property type="molecule type" value="Genomic_DNA"/>
</dbReference>
<keyword evidence="6" id="KW-0175">Coiled coil</keyword>
<keyword evidence="9" id="KW-1185">Reference proteome</keyword>
<dbReference type="PANTHER" id="PTHR44313">
    <property type="entry name" value="DNAJ HOMOLOG SUBFAMILY C MEMBER 17"/>
    <property type="match status" value="1"/>
</dbReference>
<dbReference type="InterPro" id="IPR052094">
    <property type="entry name" value="Pre-mRNA-splicing_ERAD"/>
</dbReference>
<dbReference type="InterPro" id="IPR012677">
    <property type="entry name" value="Nucleotide-bd_a/b_plait_sf"/>
</dbReference>
<dbReference type="PROSITE" id="PS50076">
    <property type="entry name" value="DNAJ_2"/>
    <property type="match status" value="1"/>
</dbReference>
<keyword evidence="3" id="KW-0963">Cytoplasm</keyword>
<dbReference type="SUPFAM" id="SSF46565">
    <property type="entry name" value="Chaperone J-domain"/>
    <property type="match status" value="1"/>
</dbReference>
<evidence type="ECO:0000256" key="2">
    <source>
        <dbReference type="ARBA" id="ARBA00004496"/>
    </source>
</evidence>
<accession>A0A1E4SCL4</accession>
<dbReference type="GO" id="GO:0005737">
    <property type="term" value="C:cytoplasm"/>
    <property type="evidence" value="ECO:0007669"/>
    <property type="project" value="UniProtKB-SubCell"/>
</dbReference>
<dbReference type="PRINTS" id="PR00625">
    <property type="entry name" value="JDOMAIN"/>
</dbReference>
<keyword evidence="4" id="KW-0143">Chaperone</keyword>
<proteinExistence type="predicted"/>
<dbReference type="Gene3D" id="1.10.287.110">
    <property type="entry name" value="DnaJ domain"/>
    <property type="match status" value="1"/>
</dbReference>
<evidence type="ECO:0000256" key="6">
    <source>
        <dbReference type="SAM" id="Coils"/>
    </source>
</evidence>
<dbReference type="Pfam" id="PF00226">
    <property type="entry name" value="DnaJ"/>
    <property type="match status" value="1"/>
</dbReference>
<dbReference type="SMART" id="SM00271">
    <property type="entry name" value="DnaJ"/>
    <property type="match status" value="1"/>
</dbReference>
<evidence type="ECO:0000256" key="4">
    <source>
        <dbReference type="ARBA" id="ARBA00023186"/>
    </source>
</evidence>
<dbReference type="STRING" id="984487.A0A1E4SCL4"/>
<feature type="domain" description="J" evidence="7">
    <location>
        <begin position="15"/>
        <end position="77"/>
    </location>
</feature>
<keyword evidence="5" id="KW-0539">Nucleus</keyword>
<dbReference type="GO" id="GO:0000390">
    <property type="term" value="P:spliceosomal complex disassembly"/>
    <property type="evidence" value="ECO:0007669"/>
    <property type="project" value="TreeGrafter"/>
</dbReference>
<dbReference type="GeneID" id="30984590"/>
<evidence type="ECO:0000313" key="8">
    <source>
        <dbReference type="EMBL" id="ODV77233.1"/>
    </source>
</evidence>
<evidence type="ECO:0000256" key="3">
    <source>
        <dbReference type="ARBA" id="ARBA00022490"/>
    </source>
</evidence>
<dbReference type="InterPro" id="IPR018253">
    <property type="entry name" value="DnaJ_domain_CS"/>
</dbReference>
<name>A0A1E4SCL4_9ASCO</name>
<evidence type="ECO:0000259" key="7">
    <source>
        <dbReference type="PROSITE" id="PS50076"/>
    </source>
</evidence>
<dbReference type="RefSeq" id="XP_020062355.1">
    <property type="nucleotide sequence ID" value="XM_020210454.1"/>
</dbReference>
<dbReference type="GO" id="GO:0005681">
    <property type="term" value="C:spliceosomal complex"/>
    <property type="evidence" value="ECO:0007669"/>
    <property type="project" value="TreeGrafter"/>
</dbReference>
<dbReference type="InterPro" id="IPR001623">
    <property type="entry name" value="DnaJ_domain"/>
</dbReference>
<gene>
    <name evidence="8" type="ORF">CANTADRAFT_55514</name>
</gene>
<evidence type="ECO:0000313" key="9">
    <source>
        <dbReference type="Proteomes" id="UP000094285"/>
    </source>
</evidence>
<feature type="coiled-coil region" evidence="6">
    <location>
        <begin position="69"/>
        <end position="107"/>
    </location>
</feature>
<evidence type="ECO:0000256" key="1">
    <source>
        <dbReference type="ARBA" id="ARBA00004123"/>
    </source>
</evidence>
<dbReference type="AlphaFoldDB" id="A0A1E4SCL4"/>
<dbReference type="Gene3D" id="3.30.70.330">
    <property type="match status" value="1"/>
</dbReference>
<dbReference type="OrthoDB" id="436519at2759"/>
<organism evidence="8 9">
    <name type="scientific">Suhomyces tanzawaensis NRRL Y-17324</name>
    <dbReference type="NCBI Taxonomy" id="984487"/>
    <lineage>
        <taxon>Eukaryota</taxon>
        <taxon>Fungi</taxon>
        <taxon>Dikarya</taxon>
        <taxon>Ascomycota</taxon>
        <taxon>Saccharomycotina</taxon>
        <taxon>Pichiomycetes</taxon>
        <taxon>Debaryomycetaceae</taxon>
        <taxon>Suhomyces</taxon>
    </lineage>
</organism>
<comment type="subcellular location">
    <subcellularLocation>
        <location evidence="2">Cytoplasm</location>
    </subcellularLocation>
    <subcellularLocation>
        <location evidence="1">Nucleus</location>
    </subcellularLocation>
</comment>